<name>A0A438G8F1_VITVI</name>
<accession>A0A438G8F1</accession>
<comment type="caution">
    <text evidence="1">The sequence shown here is derived from an EMBL/GenBank/DDBJ whole genome shotgun (WGS) entry which is preliminary data.</text>
</comment>
<evidence type="ECO:0000313" key="2">
    <source>
        <dbReference type="Proteomes" id="UP000288805"/>
    </source>
</evidence>
<evidence type="ECO:0000313" key="1">
    <source>
        <dbReference type="EMBL" id="RVW68444.1"/>
    </source>
</evidence>
<sequence length="89" mass="9814">MHGGGLEQVGRHGRDLLGAKVKGIVVERRKLTKEIEIKEEVVNAFQDILLETGDWGLSISRLSFFSLDSADAGLLEKAFFLGRDPDCTL</sequence>
<reference evidence="1 2" key="1">
    <citation type="journal article" date="2018" name="PLoS Genet.">
        <title>Population sequencing reveals clonal diversity and ancestral inbreeding in the grapevine cultivar Chardonnay.</title>
        <authorList>
            <person name="Roach M.J."/>
            <person name="Johnson D.L."/>
            <person name="Bohlmann J."/>
            <person name="van Vuuren H.J."/>
            <person name="Jones S.J."/>
            <person name="Pretorius I.S."/>
            <person name="Schmidt S.A."/>
            <person name="Borneman A.R."/>
        </authorList>
    </citation>
    <scope>NUCLEOTIDE SEQUENCE [LARGE SCALE GENOMIC DNA]</scope>
    <source>
        <strain evidence="2">cv. Chardonnay</strain>
        <tissue evidence="1">Leaf</tissue>
    </source>
</reference>
<dbReference type="EMBL" id="QGNW01000534">
    <property type="protein sequence ID" value="RVW68444.1"/>
    <property type="molecule type" value="Genomic_DNA"/>
</dbReference>
<protein>
    <submittedName>
        <fullName evidence="1">Uncharacterized protein</fullName>
    </submittedName>
</protein>
<organism evidence="1 2">
    <name type="scientific">Vitis vinifera</name>
    <name type="common">Grape</name>
    <dbReference type="NCBI Taxonomy" id="29760"/>
    <lineage>
        <taxon>Eukaryota</taxon>
        <taxon>Viridiplantae</taxon>
        <taxon>Streptophyta</taxon>
        <taxon>Embryophyta</taxon>
        <taxon>Tracheophyta</taxon>
        <taxon>Spermatophyta</taxon>
        <taxon>Magnoliopsida</taxon>
        <taxon>eudicotyledons</taxon>
        <taxon>Gunneridae</taxon>
        <taxon>Pentapetalae</taxon>
        <taxon>rosids</taxon>
        <taxon>Vitales</taxon>
        <taxon>Vitaceae</taxon>
        <taxon>Viteae</taxon>
        <taxon>Vitis</taxon>
    </lineage>
</organism>
<dbReference type="Proteomes" id="UP000288805">
    <property type="component" value="Unassembled WGS sequence"/>
</dbReference>
<dbReference type="AlphaFoldDB" id="A0A438G8F1"/>
<proteinExistence type="predicted"/>
<gene>
    <name evidence="1" type="ORF">CK203_058370</name>
</gene>